<organism evidence="1">
    <name type="scientific">Salix viminalis</name>
    <name type="common">Common osier</name>
    <name type="synonym">Basket willow</name>
    <dbReference type="NCBI Taxonomy" id="40686"/>
    <lineage>
        <taxon>Eukaryota</taxon>
        <taxon>Viridiplantae</taxon>
        <taxon>Streptophyta</taxon>
        <taxon>Embryophyta</taxon>
        <taxon>Tracheophyta</taxon>
        <taxon>Spermatophyta</taxon>
        <taxon>Magnoliopsida</taxon>
        <taxon>eudicotyledons</taxon>
        <taxon>Gunneridae</taxon>
        <taxon>Pentapetalae</taxon>
        <taxon>rosids</taxon>
        <taxon>fabids</taxon>
        <taxon>Malpighiales</taxon>
        <taxon>Salicaceae</taxon>
        <taxon>Saliceae</taxon>
        <taxon>Salix</taxon>
    </lineage>
</organism>
<dbReference type="AlphaFoldDB" id="A0A6N2LB74"/>
<protein>
    <submittedName>
        <fullName evidence="1">Uncharacterized protein</fullName>
    </submittedName>
</protein>
<sequence length="78" mass="8908">MLRISFDGLLAQAALESFLDCLEKFELRASSGSVRHEVSLANLRCHTHCGNQAYLVNYLKRTLYVCICTCRHMERTVT</sequence>
<reference evidence="1" key="1">
    <citation type="submission" date="2019-03" db="EMBL/GenBank/DDBJ databases">
        <authorList>
            <person name="Mank J."/>
            <person name="Almeida P."/>
        </authorList>
    </citation>
    <scope>NUCLEOTIDE SEQUENCE</scope>
    <source>
        <strain evidence="1">78183</strain>
    </source>
</reference>
<dbReference type="EMBL" id="CAADRP010001380">
    <property type="protein sequence ID" value="VFU38278.1"/>
    <property type="molecule type" value="Genomic_DNA"/>
</dbReference>
<name>A0A6N2LB74_SALVM</name>
<accession>A0A6N2LB74</accession>
<evidence type="ECO:0000313" key="1">
    <source>
        <dbReference type="EMBL" id="VFU38278.1"/>
    </source>
</evidence>
<gene>
    <name evidence="1" type="ORF">SVIM_LOCUS207658</name>
</gene>
<proteinExistence type="predicted"/>